<reference evidence="2 3" key="1">
    <citation type="submission" date="2020-04" db="EMBL/GenBank/DDBJ databases">
        <title>Genome Sequencing and Assembley of Pseudoalteromonas artica.</title>
        <authorList>
            <person name="Akerly B."/>
            <person name="Cook G."/>
        </authorList>
    </citation>
    <scope>NUCLEOTIDE SEQUENCE [LARGE SCALE GENOMIC DNA]</scope>
    <source>
        <strain evidence="2 3">NEC-BIFX-0059</strain>
    </source>
</reference>
<proteinExistence type="predicted"/>
<keyword evidence="1" id="KW-0472">Membrane</keyword>
<feature type="transmembrane region" description="Helical" evidence="1">
    <location>
        <begin position="121"/>
        <end position="145"/>
    </location>
</feature>
<feature type="transmembrane region" description="Helical" evidence="1">
    <location>
        <begin position="12"/>
        <end position="30"/>
    </location>
</feature>
<feature type="transmembrane region" description="Helical" evidence="1">
    <location>
        <begin position="42"/>
        <end position="58"/>
    </location>
</feature>
<keyword evidence="1" id="KW-1133">Transmembrane helix</keyword>
<feature type="transmembrane region" description="Helical" evidence="1">
    <location>
        <begin position="89"/>
        <end position="109"/>
    </location>
</feature>
<dbReference type="AlphaFoldDB" id="A0A7X9U712"/>
<protein>
    <recommendedName>
        <fullName evidence="4">Membrane protein triplicated sequence</fullName>
    </recommendedName>
</protein>
<gene>
    <name evidence="2" type="ORF">HHL01_09495</name>
</gene>
<comment type="caution">
    <text evidence="2">The sequence shown here is derived from an EMBL/GenBank/DDBJ whole genome shotgun (WGS) entry which is preliminary data.</text>
</comment>
<dbReference type="Proteomes" id="UP000519126">
    <property type="component" value="Unassembled WGS sequence"/>
</dbReference>
<feature type="transmembrane region" description="Helical" evidence="1">
    <location>
        <begin position="64"/>
        <end position="82"/>
    </location>
</feature>
<accession>A0A7X9U712</accession>
<evidence type="ECO:0000313" key="3">
    <source>
        <dbReference type="Proteomes" id="UP000519126"/>
    </source>
</evidence>
<evidence type="ECO:0008006" key="4">
    <source>
        <dbReference type="Google" id="ProtNLM"/>
    </source>
</evidence>
<evidence type="ECO:0000256" key="1">
    <source>
        <dbReference type="SAM" id="Phobius"/>
    </source>
</evidence>
<organism evidence="2 3">
    <name type="scientific">Pseudoalteromonas arctica</name>
    <dbReference type="NCBI Taxonomy" id="394751"/>
    <lineage>
        <taxon>Bacteria</taxon>
        <taxon>Pseudomonadati</taxon>
        <taxon>Pseudomonadota</taxon>
        <taxon>Gammaproteobacteria</taxon>
        <taxon>Alteromonadales</taxon>
        <taxon>Pseudoalteromonadaceae</taxon>
        <taxon>Pseudoalteromonas</taxon>
    </lineage>
</organism>
<evidence type="ECO:0000313" key="2">
    <source>
        <dbReference type="EMBL" id="NMF48413.1"/>
    </source>
</evidence>
<keyword evidence="1" id="KW-0812">Transmembrane</keyword>
<dbReference type="EMBL" id="JABBCX010000003">
    <property type="protein sequence ID" value="NMF48413.1"/>
    <property type="molecule type" value="Genomic_DNA"/>
</dbReference>
<dbReference type="RefSeq" id="WP_170071789.1">
    <property type="nucleotide sequence ID" value="NZ_JABBCX010000003.1"/>
</dbReference>
<name>A0A7X9U712_9GAMM</name>
<sequence length="169" mass="19651">MNELLISPTVSLYIGAFVQWGSLMAFLYSLAHSINKPNKERVYLSLVMSVSYSFSIFTNMDAVTYLDFLFFDILTLLVIISLRRLWHEGITYLYIITGLAINSTLHFLMHYDIYISNNTSYWWLWNAYAIGVNAADFIMVAIFFINKDFLYLMKFRNGLITSLKRTVDG</sequence>